<dbReference type="Proteomes" id="UP000019116">
    <property type="component" value="Chromosome 5D"/>
</dbReference>
<dbReference type="Gramene" id="TraesLDM5D03G03154590.1">
    <property type="protein sequence ID" value="TraesLDM5D03G03154590.1"/>
    <property type="gene ID" value="TraesLDM5D03G03154590"/>
</dbReference>
<dbReference type="Gramene" id="TraesMAC5D03G03148800.1">
    <property type="protein sequence ID" value="TraesMAC5D03G03148800.1"/>
    <property type="gene ID" value="TraesMAC5D03G03148800"/>
</dbReference>
<proteinExistence type="predicted"/>
<dbReference type="SUPFAM" id="SSF52058">
    <property type="entry name" value="L domain-like"/>
    <property type="match status" value="1"/>
</dbReference>
<dbReference type="Gramene" id="TraesARI5D03G03103480.1">
    <property type="protein sequence ID" value="TraesARI5D03G03103480.1"/>
    <property type="gene ID" value="TraesARI5D03G03103480"/>
</dbReference>
<dbReference type="PANTHER" id="PTHR34145">
    <property type="entry name" value="OS02G0105600 PROTEIN"/>
    <property type="match status" value="1"/>
</dbReference>
<dbReference type="Gramene" id="TraesPARA_EIv1.0_1832670.1">
    <property type="protein sequence ID" value="TraesPARA_EIv1.0_1832670.1.CDS"/>
    <property type="gene ID" value="TraesPARA_EIv1.0_1832670"/>
</dbReference>
<organism evidence="4">
    <name type="scientific">Triticum aestivum</name>
    <name type="common">Wheat</name>
    <dbReference type="NCBI Taxonomy" id="4565"/>
    <lineage>
        <taxon>Eukaryota</taxon>
        <taxon>Viridiplantae</taxon>
        <taxon>Streptophyta</taxon>
        <taxon>Embryophyta</taxon>
        <taxon>Tracheophyta</taxon>
        <taxon>Spermatophyta</taxon>
        <taxon>Magnoliopsida</taxon>
        <taxon>Liliopsida</taxon>
        <taxon>Poales</taxon>
        <taxon>Poaceae</taxon>
        <taxon>BOP clade</taxon>
        <taxon>Pooideae</taxon>
        <taxon>Triticodae</taxon>
        <taxon>Triticeae</taxon>
        <taxon>Triticinae</taxon>
        <taxon>Triticum</taxon>
    </lineage>
</organism>
<evidence type="ECO:0000256" key="1">
    <source>
        <dbReference type="SAM" id="MobiDB-lite"/>
    </source>
</evidence>
<dbReference type="Pfam" id="PF00646">
    <property type="entry name" value="F-box"/>
    <property type="match status" value="1"/>
</dbReference>
<dbReference type="InterPro" id="IPR055357">
    <property type="entry name" value="LRR_At1g61320_AtMIF1"/>
</dbReference>
<feature type="compositionally biased region" description="Basic and acidic residues" evidence="1">
    <location>
        <begin position="73"/>
        <end position="86"/>
    </location>
</feature>
<dbReference type="Gramene" id="TraesROB_scaffold_013989_01G000300.1">
    <property type="protein sequence ID" value="TraesROB_scaffold_013989_01G000300.1"/>
    <property type="gene ID" value="TraesROB_scaffold_013989_01G000300"/>
</dbReference>
<sequence length="560" mass="63888">MSFPSRASHLNSSSSREGETEESRETERGQDYRSMGLLALKRELKRNHGRSQSNKGSAASLSKRDISPFQQDDNSHTEKRKDDNSHGGKKARFIGPDLPEEIWHHIHSLVPMRDAARAACVSRSFLNSWKCHQNLAFTNETMCSEETSLKGTTDPNYRRNRREYNNNIDRIMANHRDVGVKTFELEFYGPYNTKFYNRLNNWLQIVVTPVMEKLTLTLPSEKAKYEFPCSLLSDRSGNTIRHLDLANCILHPTVNLNLRCLAVLDLYEVHITGGELACLLSNSFSLEKLTLLHCHDMIRLEVPCLLQRLSHLEVFECPRLQVIENKAPNISSFEYTGNEVVQLSLGESLQVKYLRLDYRCAISHAIDKLPSSVPNLETLIIISPREIVNAPMIPSKFLHLKTLSITIRRWWSLNMEYDFLSLVSFLDASPSLETFGLSLSVEAKYDLLVGDPSTLRQMPEHHHDKLKSFRITGFCPQRSLVELTRHILESSMSIKCLILDTIRVNRRCFGNISRKCSTLDKAYIKEACESIVAIKTYIEGVVPSTTRLHVLGPCSRCHAL</sequence>
<protein>
    <submittedName>
        <fullName evidence="4">Uncharacterized protein</fullName>
    </submittedName>
</protein>
<dbReference type="Gramene" id="TraesCLE_scaffold_060353_01G000200.1">
    <property type="protein sequence ID" value="TraesCLE_scaffold_060353_01G000200.1"/>
    <property type="gene ID" value="TraesCLE_scaffold_060353_01G000200"/>
</dbReference>
<reference evidence="4" key="1">
    <citation type="submission" date="2018-08" db="EMBL/GenBank/DDBJ databases">
        <authorList>
            <person name="Rossello M."/>
        </authorList>
    </citation>
    <scope>NUCLEOTIDE SEQUENCE [LARGE SCALE GENOMIC DNA]</scope>
    <source>
        <strain evidence="4">cv. Chinese Spring</strain>
    </source>
</reference>
<dbReference type="AlphaFoldDB" id="A0A3B6MT80"/>
<evidence type="ECO:0000313" key="4">
    <source>
        <dbReference type="EnsemblPlants" id="TraesCS5D02G298100.1"/>
    </source>
</evidence>
<dbReference type="STRING" id="4565.A0A3B6MT80"/>
<feature type="compositionally biased region" description="Low complexity" evidence="1">
    <location>
        <begin position="1"/>
        <end position="15"/>
    </location>
</feature>
<dbReference type="Gramene" id="TraesSTA5D03G03140780.1">
    <property type="protein sequence ID" value="TraesSTA5D03G03140780.1"/>
    <property type="gene ID" value="TraesSTA5D03G03140780"/>
</dbReference>
<feature type="compositionally biased region" description="Polar residues" evidence="1">
    <location>
        <begin position="50"/>
        <end position="60"/>
    </location>
</feature>
<feature type="domain" description="At1g61320/AtMIF1 LRR" evidence="3">
    <location>
        <begin position="171"/>
        <end position="555"/>
    </location>
</feature>
<dbReference type="Gramene" id="TraesNOR5D03G03179280.1">
    <property type="protein sequence ID" value="TraesNOR5D03G03179280.1"/>
    <property type="gene ID" value="TraesNOR5D03G03179280"/>
</dbReference>
<dbReference type="InterPro" id="IPR053772">
    <property type="entry name" value="At1g61320/At1g61330-like"/>
</dbReference>
<feature type="compositionally biased region" description="Basic and acidic residues" evidence="1">
    <location>
        <begin position="16"/>
        <end position="31"/>
    </location>
</feature>
<evidence type="ECO:0000259" key="2">
    <source>
        <dbReference type="Pfam" id="PF00646"/>
    </source>
</evidence>
<dbReference type="Gramene" id="TraesCS5D03G0679600.1">
    <property type="protein sequence ID" value="TraesCS5D03G0679600.1.CDS"/>
    <property type="gene ID" value="TraesCS5D03G0679600"/>
</dbReference>
<dbReference type="Gramene" id="TraesJUL5D03G03174870.1">
    <property type="protein sequence ID" value="TraesJUL5D03G03174870.1"/>
    <property type="gene ID" value="TraesJUL5D03G03174870"/>
</dbReference>
<dbReference type="Gramene" id="TraesJAG5D03G03147330.1">
    <property type="protein sequence ID" value="TraesJAG5D03G03147330.1"/>
    <property type="gene ID" value="TraesJAG5D03G03147330"/>
</dbReference>
<dbReference type="InterPro" id="IPR036047">
    <property type="entry name" value="F-box-like_dom_sf"/>
</dbReference>
<dbReference type="OrthoDB" id="1932213at2759"/>
<dbReference type="Gramene" id="TraesSYM5D03G03089980.1">
    <property type="protein sequence ID" value="TraesSYM5D03G03089980.1"/>
    <property type="gene ID" value="TraesSYM5D03G03089980"/>
</dbReference>
<dbReference type="InterPro" id="IPR032675">
    <property type="entry name" value="LRR_dom_sf"/>
</dbReference>
<dbReference type="Gramene" id="TraesWEE_scaffold_055729_01G000200.1">
    <property type="protein sequence ID" value="TraesWEE_scaffold_055729_01G000200.1"/>
    <property type="gene ID" value="TraesWEE_scaffold_055729_01G000200"/>
</dbReference>
<dbReference type="EnsemblPlants" id="TraesCS5D02G298100.1">
    <property type="protein sequence ID" value="TraesCS5D02G298100.1"/>
    <property type="gene ID" value="TraesCS5D02G298100"/>
</dbReference>
<dbReference type="SUPFAM" id="SSF81383">
    <property type="entry name" value="F-box domain"/>
    <property type="match status" value="1"/>
</dbReference>
<dbReference type="Gramene" id="TraesCS5D02G298100.1">
    <property type="protein sequence ID" value="TraesCS5D02G298100.1"/>
    <property type="gene ID" value="TraesCS5D02G298100"/>
</dbReference>
<evidence type="ECO:0000259" key="3">
    <source>
        <dbReference type="Pfam" id="PF23622"/>
    </source>
</evidence>
<feature type="domain" description="F-box" evidence="2">
    <location>
        <begin position="97"/>
        <end position="130"/>
    </location>
</feature>
<dbReference type="InterPro" id="IPR001810">
    <property type="entry name" value="F-box_dom"/>
</dbReference>
<dbReference type="Gramene" id="TraesRN5D0100711100.1">
    <property type="protein sequence ID" value="TraesRN5D0100711100.1"/>
    <property type="gene ID" value="TraesRN5D0100711100"/>
</dbReference>
<name>A0A3B6MT80_WHEAT</name>
<dbReference type="Gramene" id="TraesLAC5D03G03105620.1">
    <property type="protein sequence ID" value="TraesLAC5D03G03105620.1"/>
    <property type="gene ID" value="TraesLAC5D03G03105620"/>
</dbReference>
<feature type="region of interest" description="Disordered" evidence="1">
    <location>
        <begin position="1"/>
        <end position="93"/>
    </location>
</feature>
<reference evidence="4" key="2">
    <citation type="submission" date="2018-10" db="UniProtKB">
        <authorList>
            <consortium name="EnsemblPlants"/>
        </authorList>
    </citation>
    <scope>IDENTIFICATION</scope>
</reference>
<dbReference type="Gramene" id="TraesCAD_scaffold_060167_01G000100.1">
    <property type="protein sequence ID" value="TraesCAD_scaffold_060167_01G000100.1"/>
    <property type="gene ID" value="TraesCAD_scaffold_060167_01G000100"/>
</dbReference>
<dbReference type="OMA" id="ITIRRWW"/>
<dbReference type="Gene3D" id="3.80.10.10">
    <property type="entry name" value="Ribonuclease Inhibitor"/>
    <property type="match status" value="1"/>
</dbReference>
<dbReference type="PANTHER" id="PTHR34145:SF5">
    <property type="entry name" value="F-BOX DOMAIN-CONTAINING PROTEIN"/>
    <property type="match status" value="1"/>
</dbReference>
<evidence type="ECO:0000313" key="5">
    <source>
        <dbReference type="Proteomes" id="UP000019116"/>
    </source>
</evidence>
<dbReference type="Pfam" id="PF23622">
    <property type="entry name" value="LRR_At1g61320_AtMIF1"/>
    <property type="match status" value="1"/>
</dbReference>
<accession>A0A3B6MT80</accession>
<keyword evidence="5" id="KW-1185">Reference proteome</keyword>